<dbReference type="PANTHER" id="PTHR44757">
    <property type="entry name" value="DIGUANYLATE CYCLASE DGCP"/>
    <property type="match status" value="1"/>
</dbReference>
<dbReference type="PROSITE" id="PS50112">
    <property type="entry name" value="PAS"/>
    <property type="match status" value="1"/>
</dbReference>
<dbReference type="InterPro" id="IPR029787">
    <property type="entry name" value="Nucleotide_cyclase"/>
</dbReference>
<dbReference type="CDD" id="cd01949">
    <property type="entry name" value="GGDEF"/>
    <property type="match status" value="1"/>
</dbReference>
<dbReference type="PROSITE" id="PS50887">
    <property type="entry name" value="GGDEF"/>
    <property type="match status" value="1"/>
</dbReference>
<dbReference type="InterPro" id="IPR052155">
    <property type="entry name" value="Biofilm_reg_signaling"/>
</dbReference>
<dbReference type="CDD" id="cd01948">
    <property type="entry name" value="EAL"/>
    <property type="match status" value="1"/>
</dbReference>
<dbReference type="NCBIfam" id="TIGR00229">
    <property type="entry name" value="sensory_box"/>
    <property type="match status" value="1"/>
</dbReference>
<evidence type="ECO:0000313" key="5">
    <source>
        <dbReference type="Proteomes" id="UP001596990"/>
    </source>
</evidence>
<dbReference type="Gene3D" id="3.30.70.270">
    <property type="match status" value="1"/>
</dbReference>
<dbReference type="Pfam" id="PF13188">
    <property type="entry name" value="PAS_8"/>
    <property type="match status" value="1"/>
</dbReference>
<dbReference type="SUPFAM" id="SSF55073">
    <property type="entry name" value="Nucleotide cyclase"/>
    <property type="match status" value="1"/>
</dbReference>
<dbReference type="InterPro" id="IPR035919">
    <property type="entry name" value="EAL_sf"/>
</dbReference>
<keyword evidence="5" id="KW-1185">Reference proteome</keyword>
<dbReference type="Pfam" id="PF00990">
    <property type="entry name" value="GGDEF"/>
    <property type="match status" value="1"/>
</dbReference>
<dbReference type="Pfam" id="PF13426">
    <property type="entry name" value="PAS_9"/>
    <property type="match status" value="1"/>
</dbReference>
<protein>
    <submittedName>
        <fullName evidence="4">EAL domain-containing protein</fullName>
    </submittedName>
</protein>
<dbReference type="PROSITE" id="PS50883">
    <property type="entry name" value="EAL"/>
    <property type="match status" value="1"/>
</dbReference>
<proteinExistence type="predicted"/>
<dbReference type="RefSeq" id="WP_386056111.1">
    <property type="nucleotide sequence ID" value="NZ_JBHTKL010000001.1"/>
</dbReference>
<dbReference type="EMBL" id="JBHTKL010000001">
    <property type="protein sequence ID" value="MFD1017960.1"/>
    <property type="molecule type" value="Genomic_DNA"/>
</dbReference>
<gene>
    <name evidence="4" type="ORF">ACFQ2J_02005</name>
</gene>
<name>A0ABW3KWB1_9BACI</name>
<feature type="domain" description="GGDEF" evidence="3">
    <location>
        <begin position="263"/>
        <end position="396"/>
    </location>
</feature>
<dbReference type="SMART" id="SM00052">
    <property type="entry name" value="EAL"/>
    <property type="match status" value="1"/>
</dbReference>
<dbReference type="NCBIfam" id="TIGR00254">
    <property type="entry name" value="GGDEF"/>
    <property type="match status" value="1"/>
</dbReference>
<dbReference type="SMART" id="SM00267">
    <property type="entry name" value="GGDEF"/>
    <property type="match status" value="1"/>
</dbReference>
<dbReference type="InterPro" id="IPR000014">
    <property type="entry name" value="PAS"/>
</dbReference>
<dbReference type="CDD" id="cd00130">
    <property type="entry name" value="PAS"/>
    <property type="match status" value="1"/>
</dbReference>
<dbReference type="SMART" id="SM00091">
    <property type="entry name" value="PAS"/>
    <property type="match status" value="2"/>
</dbReference>
<dbReference type="InterPro" id="IPR035965">
    <property type="entry name" value="PAS-like_dom_sf"/>
</dbReference>
<evidence type="ECO:0000313" key="4">
    <source>
        <dbReference type="EMBL" id="MFD1017960.1"/>
    </source>
</evidence>
<feature type="domain" description="PAS" evidence="1">
    <location>
        <begin position="129"/>
        <end position="178"/>
    </location>
</feature>
<sequence length="659" mass="76094">MSIPEIEMDLPIHQWLMDHIQDAILFVNDRGEIIQGNAAAFRLIRYTKGSKVTMEDLFDFHRLKEKKETHLLMEIKNDTKQLFQLKCLEMGDFKEGLYCVLLHAVSLTEKTEEMKQHINQLINASYEGMVIHDEGKVIDCDQTFARMFGYEIEEMRHRSVYGLIDKKSQDDLDEVIHQYPDTPYMLKGLKKDGTSFYLEVLAHPYPYEGKILRVAIIRDVTDRVESERRIEFMAYYDELTDLPNRNYFNNKVNEAIRNVGADEKLAIHFLDLDYFKQINDTLGYAFGDKLLKACADRLKSVLDEDTFLARMGGDEFLILQKGVQAQSEVEAFAKRVITLFEKPVQLEGFELFTSVSIGISLFPDHGKNTNELIKQADSAMYVTKEDSRNDFKMFNASISENFRTMLTMETELRRALKENQFEIHYQPQKNIDSNEVIGMEALLRWNHPIKGYIPPGTFIPLAEKTGLIIDIGHWVLKHACVQNKKWQMEGHPPIVVGVNLSAKQFHQKNLVEQVHTILKETGLDAEYLELEITESMAMSNEEFILKTLQGLRELGVQVSIDDFGTGYSSMKYLSRFPVSKLKIDKVFITENKKQNQAIVKSIIHMSHSLNMKVIAEGVETEEQLAFLKKEKCDEMQGFFYSKPLPPKQIPGIFSDRMVN</sequence>
<dbReference type="Gene3D" id="3.30.450.20">
    <property type="entry name" value="PAS domain"/>
    <property type="match status" value="1"/>
</dbReference>
<dbReference type="SUPFAM" id="SSF141868">
    <property type="entry name" value="EAL domain-like"/>
    <property type="match status" value="1"/>
</dbReference>
<organism evidence="4 5">
    <name type="scientific">Thalassobacillus hwangdonensis</name>
    <dbReference type="NCBI Taxonomy" id="546108"/>
    <lineage>
        <taxon>Bacteria</taxon>
        <taxon>Bacillati</taxon>
        <taxon>Bacillota</taxon>
        <taxon>Bacilli</taxon>
        <taxon>Bacillales</taxon>
        <taxon>Bacillaceae</taxon>
        <taxon>Thalassobacillus</taxon>
    </lineage>
</organism>
<evidence type="ECO:0000259" key="1">
    <source>
        <dbReference type="PROSITE" id="PS50112"/>
    </source>
</evidence>
<evidence type="ECO:0000259" key="2">
    <source>
        <dbReference type="PROSITE" id="PS50883"/>
    </source>
</evidence>
<dbReference type="PANTHER" id="PTHR44757:SF2">
    <property type="entry name" value="BIOFILM ARCHITECTURE MAINTENANCE PROTEIN MBAA"/>
    <property type="match status" value="1"/>
</dbReference>
<comment type="caution">
    <text evidence="4">The sequence shown here is derived from an EMBL/GenBank/DDBJ whole genome shotgun (WGS) entry which is preliminary data.</text>
</comment>
<evidence type="ECO:0000259" key="3">
    <source>
        <dbReference type="PROSITE" id="PS50887"/>
    </source>
</evidence>
<dbReference type="InterPro" id="IPR000160">
    <property type="entry name" value="GGDEF_dom"/>
</dbReference>
<feature type="domain" description="EAL" evidence="2">
    <location>
        <begin position="405"/>
        <end position="657"/>
    </location>
</feature>
<dbReference type="Gene3D" id="3.20.20.450">
    <property type="entry name" value="EAL domain"/>
    <property type="match status" value="1"/>
</dbReference>
<dbReference type="InterPro" id="IPR001633">
    <property type="entry name" value="EAL_dom"/>
</dbReference>
<accession>A0ABW3KWB1</accession>
<dbReference type="Pfam" id="PF00563">
    <property type="entry name" value="EAL"/>
    <property type="match status" value="1"/>
</dbReference>
<dbReference type="SUPFAM" id="SSF55785">
    <property type="entry name" value="PYP-like sensor domain (PAS domain)"/>
    <property type="match status" value="1"/>
</dbReference>
<dbReference type="Proteomes" id="UP001596990">
    <property type="component" value="Unassembled WGS sequence"/>
</dbReference>
<dbReference type="InterPro" id="IPR043128">
    <property type="entry name" value="Rev_trsase/Diguanyl_cyclase"/>
</dbReference>
<reference evidence="5" key="1">
    <citation type="journal article" date="2019" name="Int. J. Syst. Evol. Microbiol.">
        <title>The Global Catalogue of Microorganisms (GCM) 10K type strain sequencing project: providing services to taxonomists for standard genome sequencing and annotation.</title>
        <authorList>
            <consortium name="The Broad Institute Genomics Platform"/>
            <consortium name="The Broad Institute Genome Sequencing Center for Infectious Disease"/>
            <person name="Wu L."/>
            <person name="Ma J."/>
        </authorList>
    </citation>
    <scope>NUCLEOTIDE SEQUENCE [LARGE SCALE GENOMIC DNA]</scope>
    <source>
        <strain evidence="5">CCUG 56607</strain>
    </source>
</reference>